<keyword evidence="2" id="KW-1185">Reference proteome</keyword>
<dbReference type="InterPro" id="IPR032720">
    <property type="entry name" value="Cys_rich_CWC"/>
</dbReference>
<gene>
    <name evidence="1" type="ORF">H7B67_11715</name>
</gene>
<dbReference type="Proteomes" id="UP000535838">
    <property type="component" value="Unassembled WGS sequence"/>
</dbReference>
<dbReference type="Pfam" id="PF14375">
    <property type="entry name" value="Cys_rich_CWC"/>
    <property type="match status" value="1"/>
</dbReference>
<name>A0A841SVY6_9BACL</name>
<dbReference type="RefSeq" id="WP_185120012.1">
    <property type="nucleotide sequence ID" value="NZ_JACJVQ010000008.1"/>
</dbReference>
<evidence type="ECO:0000313" key="1">
    <source>
        <dbReference type="EMBL" id="MBB6634776.1"/>
    </source>
</evidence>
<dbReference type="EMBL" id="JACJVQ010000008">
    <property type="protein sequence ID" value="MBB6634776.1"/>
    <property type="molecule type" value="Genomic_DNA"/>
</dbReference>
<proteinExistence type="predicted"/>
<sequence>MGVHTSKNDRKQPDAGNFDPSVCPLCGKANGCAATAGRPPETCWCSRATFSEKTLSRIPPELRMRACLCGECADRASTD</sequence>
<dbReference type="AlphaFoldDB" id="A0A841SVY6"/>
<evidence type="ECO:0000313" key="2">
    <source>
        <dbReference type="Proteomes" id="UP000535838"/>
    </source>
</evidence>
<accession>A0A841SVY6</accession>
<reference evidence="1 2" key="1">
    <citation type="submission" date="2020-08" db="EMBL/GenBank/DDBJ databases">
        <title>Cohnella phylogeny.</title>
        <authorList>
            <person name="Dunlap C."/>
        </authorList>
    </citation>
    <scope>NUCLEOTIDE SEQUENCE [LARGE SCALE GENOMIC DNA]</scope>
    <source>
        <strain evidence="1 2">DSM 25241</strain>
    </source>
</reference>
<protein>
    <submittedName>
        <fullName evidence="1">Cysteine-rich CWC family protein</fullName>
    </submittedName>
</protein>
<organism evidence="1 2">
    <name type="scientific">Cohnella thailandensis</name>
    <dbReference type="NCBI Taxonomy" id="557557"/>
    <lineage>
        <taxon>Bacteria</taxon>
        <taxon>Bacillati</taxon>
        <taxon>Bacillota</taxon>
        <taxon>Bacilli</taxon>
        <taxon>Bacillales</taxon>
        <taxon>Paenibacillaceae</taxon>
        <taxon>Cohnella</taxon>
    </lineage>
</organism>
<comment type="caution">
    <text evidence="1">The sequence shown here is derived from an EMBL/GenBank/DDBJ whole genome shotgun (WGS) entry which is preliminary data.</text>
</comment>